<gene>
    <name evidence="1" type="ORF">F2Q69_00003244</name>
</gene>
<evidence type="ECO:0000313" key="2">
    <source>
        <dbReference type="Proteomes" id="UP000712600"/>
    </source>
</evidence>
<dbReference type="AlphaFoldDB" id="A0A8S9PFV1"/>
<reference evidence="1" key="1">
    <citation type="submission" date="2019-12" db="EMBL/GenBank/DDBJ databases">
        <title>Genome sequencing and annotation of Brassica cretica.</title>
        <authorList>
            <person name="Studholme D.J."/>
            <person name="Sarris P."/>
        </authorList>
    </citation>
    <scope>NUCLEOTIDE SEQUENCE</scope>
    <source>
        <strain evidence="1">PFS-109/04</strain>
        <tissue evidence="1">Leaf</tissue>
    </source>
</reference>
<comment type="caution">
    <text evidence="1">The sequence shown here is derived from an EMBL/GenBank/DDBJ whole genome shotgun (WGS) entry which is preliminary data.</text>
</comment>
<evidence type="ECO:0000313" key="1">
    <source>
        <dbReference type="EMBL" id="KAF3515026.1"/>
    </source>
</evidence>
<name>A0A8S9PFV1_BRACR</name>
<dbReference type="Proteomes" id="UP000712600">
    <property type="component" value="Unassembled WGS sequence"/>
</dbReference>
<organism evidence="1 2">
    <name type="scientific">Brassica cretica</name>
    <name type="common">Mustard</name>
    <dbReference type="NCBI Taxonomy" id="69181"/>
    <lineage>
        <taxon>Eukaryota</taxon>
        <taxon>Viridiplantae</taxon>
        <taxon>Streptophyta</taxon>
        <taxon>Embryophyta</taxon>
        <taxon>Tracheophyta</taxon>
        <taxon>Spermatophyta</taxon>
        <taxon>Magnoliopsida</taxon>
        <taxon>eudicotyledons</taxon>
        <taxon>Gunneridae</taxon>
        <taxon>Pentapetalae</taxon>
        <taxon>rosids</taxon>
        <taxon>malvids</taxon>
        <taxon>Brassicales</taxon>
        <taxon>Brassicaceae</taxon>
        <taxon>Brassiceae</taxon>
        <taxon>Brassica</taxon>
    </lineage>
</organism>
<dbReference type="EMBL" id="QGKX02001521">
    <property type="protein sequence ID" value="KAF3515026.1"/>
    <property type="molecule type" value="Genomic_DNA"/>
</dbReference>
<accession>A0A8S9PFV1</accession>
<protein>
    <submittedName>
        <fullName evidence="1">Uncharacterized protein</fullName>
    </submittedName>
</protein>
<proteinExistence type="predicted"/>
<sequence length="238" mass="27516">MSDPEVREESLTAIEFFYMCRESMSFIRVSIFTFNLRFGLNGPPKRRSRTRIEIIGRTVRSDRRFSNKDEDSRFVEQAFGFSKSLSRLSPGVDVSPSLRLSISPSLRLSDSPTLRLDFPPTLRLDFSPTLRLDFSLTLRLDFSLTLRPSRVSVSHSLRSSLREISLSLSRRLSIRLCLSLSLGDSRSTSEKMSSLVWCLVTLIFDGSRLMGLWFYCFHCNRLWFTLGFVRWVCLLDII</sequence>